<gene>
    <name evidence="1" type="ORF">HPP92_028300</name>
</gene>
<dbReference type="Proteomes" id="UP000636800">
    <property type="component" value="Unassembled WGS sequence"/>
</dbReference>
<dbReference type="AlphaFoldDB" id="A0A835U2X0"/>
<dbReference type="OrthoDB" id="10255522at2759"/>
<keyword evidence="2" id="KW-1185">Reference proteome</keyword>
<evidence type="ECO:0000313" key="2">
    <source>
        <dbReference type="Proteomes" id="UP000636800"/>
    </source>
</evidence>
<sequence length="58" mass="6401">MNRSNQQKLDAADLAVATPKDQSFERVSVNGTEDVAQGKSPSLDVVFGAWFTWKMLKS</sequence>
<accession>A0A835U2X0</accession>
<evidence type="ECO:0000313" key="1">
    <source>
        <dbReference type="EMBL" id="KAG0447534.1"/>
    </source>
</evidence>
<proteinExistence type="predicted"/>
<reference evidence="1 2" key="1">
    <citation type="journal article" date="2020" name="Nat. Food">
        <title>A phased Vanilla planifolia genome enables genetic improvement of flavour and production.</title>
        <authorList>
            <person name="Hasing T."/>
            <person name="Tang H."/>
            <person name="Brym M."/>
            <person name="Khazi F."/>
            <person name="Huang T."/>
            <person name="Chambers A.H."/>
        </authorList>
    </citation>
    <scope>NUCLEOTIDE SEQUENCE [LARGE SCALE GENOMIC DNA]</scope>
    <source>
        <tissue evidence="1">Leaf</tissue>
    </source>
</reference>
<name>A0A835U2X0_VANPL</name>
<comment type="caution">
    <text evidence="1">The sequence shown here is derived from an EMBL/GenBank/DDBJ whole genome shotgun (WGS) entry which is preliminary data.</text>
</comment>
<dbReference type="EMBL" id="JADCNL010000458">
    <property type="protein sequence ID" value="KAG0447534.1"/>
    <property type="molecule type" value="Genomic_DNA"/>
</dbReference>
<organism evidence="1 2">
    <name type="scientific">Vanilla planifolia</name>
    <name type="common">Vanilla</name>
    <dbReference type="NCBI Taxonomy" id="51239"/>
    <lineage>
        <taxon>Eukaryota</taxon>
        <taxon>Viridiplantae</taxon>
        <taxon>Streptophyta</taxon>
        <taxon>Embryophyta</taxon>
        <taxon>Tracheophyta</taxon>
        <taxon>Spermatophyta</taxon>
        <taxon>Magnoliopsida</taxon>
        <taxon>Liliopsida</taxon>
        <taxon>Asparagales</taxon>
        <taxon>Orchidaceae</taxon>
        <taxon>Vanilloideae</taxon>
        <taxon>Vanilleae</taxon>
        <taxon>Vanilla</taxon>
    </lineage>
</organism>
<protein>
    <submittedName>
        <fullName evidence="1">Uncharacterized protein</fullName>
    </submittedName>
</protein>